<dbReference type="InterPro" id="IPR057336">
    <property type="entry name" value="GerAC_N"/>
</dbReference>
<comment type="subcellular location">
    <subcellularLocation>
        <location evidence="1">Membrane</location>
        <topology evidence="1">Lipid-anchor</topology>
    </subcellularLocation>
</comment>
<evidence type="ECO:0000313" key="11">
    <source>
        <dbReference type="EMBL" id="MDN4592448.1"/>
    </source>
</evidence>
<keyword evidence="5 8" id="KW-0472">Membrane</keyword>
<dbReference type="EMBL" id="JANRHH010000004">
    <property type="protein sequence ID" value="MDN4592448.1"/>
    <property type="molecule type" value="Genomic_DNA"/>
</dbReference>
<dbReference type="InterPro" id="IPR046953">
    <property type="entry name" value="Spore_GerAC-like_C"/>
</dbReference>
<dbReference type="NCBIfam" id="TIGR02887">
    <property type="entry name" value="spore_ger_x_C"/>
    <property type="match status" value="1"/>
</dbReference>
<comment type="similarity">
    <text evidence="2">Belongs to the GerABKC lipoprotein family.</text>
</comment>
<keyword evidence="8" id="KW-0812">Transmembrane</keyword>
<reference evidence="11" key="1">
    <citation type="submission" date="2022-08" db="EMBL/GenBank/DDBJ databases">
        <title>Polycladomyces zharkentsis sp. nov., a novel thermophilic CMC and starch-degrading bacterium isolated from a geothermal spring in Kazakhstan.</title>
        <authorList>
            <person name="Mashzhan A."/>
            <person name="Kistaubaeva A."/>
            <person name="Javier-Lopez R."/>
            <person name="Birkeland N.-K."/>
        </authorList>
    </citation>
    <scope>NUCLEOTIDE SEQUENCE</scope>
    <source>
        <strain evidence="11">KSR 13</strain>
    </source>
</reference>
<keyword evidence="4" id="KW-0732">Signal</keyword>
<keyword evidence="8" id="KW-1133">Transmembrane helix</keyword>
<evidence type="ECO:0000313" key="12">
    <source>
        <dbReference type="Proteomes" id="UP001174196"/>
    </source>
</evidence>
<gene>
    <name evidence="11" type="ORF">NWF35_00675</name>
</gene>
<keyword evidence="12" id="KW-1185">Reference proteome</keyword>
<keyword evidence="7" id="KW-0449">Lipoprotein</keyword>
<dbReference type="Pfam" id="PF25198">
    <property type="entry name" value="Spore_GerAC_N"/>
    <property type="match status" value="1"/>
</dbReference>
<evidence type="ECO:0000259" key="9">
    <source>
        <dbReference type="Pfam" id="PF05504"/>
    </source>
</evidence>
<dbReference type="InterPro" id="IPR038501">
    <property type="entry name" value="Spore_GerAC_C_sf"/>
</dbReference>
<dbReference type="RefSeq" id="WP_301237182.1">
    <property type="nucleotide sequence ID" value="NZ_JANRHH010000004.1"/>
</dbReference>
<dbReference type="Gene3D" id="3.30.300.210">
    <property type="entry name" value="Nutrient germinant receptor protein C, domain 3"/>
    <property type="match status" value="1"/>
</dbReference>
<evidence type="ECO:0000259" key="10">
    <source>
        <dbReference type="Pfam" id="PF25198"/>
    </source>
</evidence>
<proteinExistence type="inferred from homology"/>
<evidence type="ECO:0000256" key="4">
    <source>
        <dbReference type="ARBA" id="ARBA00022729"/>
    </source>
</evidence>
<comment type="caution">
    <text evidence="11">The sequence shown here is derived from an EMBL/GenBank/DDBJ whole genome shotgun (WGS) entry which is preliminary data.</text>
</comment>
<evidence type="ECO:0000256" key="3">
    <source>
        <dbReference type="ARBA" id="ARBA00022544"/>
    </source>
</evidence>
<evidence type="ECO:0000256" key="2">
    <source>
        <dbReference type="ARBA" id="ARBA00007886"/>
    </source>
</evidence>
<sequence length="391" mass="44142">MWRLHDHPSWKLAKCIGRLRLFRGMMVWILLVALLTGCWDQREIEERTSVLALAVDQDPAGYKVSVQVPNPLKIFGAGGGGGGGGEDAVQMLTGKGKTLMEAMNDIQNQTNQEVFLGHARLVLIGEKVAKKGILPLMDGFRRHPLIRRRLWPLVVKGEAQSVLQVKTKLEQVPTVYIMDMVDSGVRDGSMADMTMGRIFKALFNPALNPYLNYIKAEKDTVRWLGLALFKKDKMVGTLNTQESAILLQAKESKTGDPVSVPCPDGKGEIVFQPTRVKTKYQINKTKGNVCIHVRILVNGEISEKTCPIDLSQDGHIEKVENTVGQWYERMGNSVLRKTQKEWKTDVFGFGNEIRAFHPDIWKSLNWNKQYPNAQIDLKYQVENRRFGLDVK</sequence>
<dbReference type="PANTHER" id="PTHR35789">
    <property type="entry name" value="SPORE GERMINATION PROTEIN B3"/>
    <property type="match status" value="1"/>
</dbReference>
<dbReference type="Proteomes" id="UP001174196">
    <property type="component" value="Unassembled WGS sequence"/>
</dbReference>
<evidence type="ECO:0000256" key="6">
    <source>
        <dbReference type="ARBA" id="ARBA00023139"/>
    </source>
</evidence>
<dbReference type="Pfam" id="PF05504">
    <property type="entry name" value="Spore_GerAC"/>
    <property type="match status" value="1"/>
</dbReference>
<feature type="transmembrane region" description="Helical" evidence="8">
    <location>
        <begin position="21"/>
        <end position="39"/>
    </location>
</feature>
<dbReference type="InterPro" id="IPR008844">
    <property type="entry name" value="Spore_GerAC-like"/>
</dbReference>
<evidence type="ECO:0000256" key="8">
    <source>
        <dbReference type="SAM" id="Phobius"/>
    </source>
</evidence>
<name>A0ABT8II33_9BACL</name>
<keyword evidence="6" id="KW-0564">Palmitate</keyword>
<feature type="domain" description="Spore germination protein N-terminal" evidence="10">
    <location>
        <begin position="40"/>
        <end position="215"/>
    </location>
</feature>
<dbReference type="PANTHER" id="PTHR35789:SF1">
    <property type="entry name" value="SPORE GERMINATION PROTEIN B3"/>
    <property type="match status" value="1"/>
</dbReference>
<accession>A0ABT8II33</accession>
<keyword evidence="3" id="KW-0309">Germination</keyword>
<evidence type="ECO:0000256" key="5">
    <source>
        <dbReference type="ARBA" id="ARBA00023136"/>
    </source>
</evidence>
<protein>
    <submittedName>
        <fullName evidence="11">Ger(X)C family spore germination protein</fullName>
    </submittedName>
</protein>
<organism evidence="11 12">
    <name type="scientific">Polycladomyces subterraneus</name>
    <dbReference type="NCBI Taxonomy" id="1016997"/>
    <lineage>
        <taxon>Bacteria</taxon>
        <taxon>Bacillati</taxon>
        <taxon>Bacillota</taxon>
        <taxon>Bacilli</taxon>
        <taxon>Bacillales</taxon>
        <taxon>Thermoactinomycetaceae</taxon>
        <taxon>Polycladomyces</taxon>
    </lineage>
</organism>
<evidence type="ECO:0000256" key="7">
    <source>
        <dbReference type="ARBA" id="ARBA00023288"/>
    </source>
</evidence>
<feature type="domain" description="Spore germination GerAC-like C-terminal" evidence="9">
    <location>
        <begin position="225"/>
        <end position="387"/>
    </location>
</feature>
<evidence type="ECO:0000256" key="1">
    <source>
        <dbReference type="ARBA" id="ARBA00004635"/>
    </source>
</evidence>